<accession>A0ABX1TAM4</accession>
<dbReference type="EMBL" id="SPMX01000018">
    <property type="protein sequence ID" value="NMQ05277.1"/>
    <property type="molecule type" value="Genomic_DNA"/>
</dbReference>
<dbReference type="RefSeq" id="WP_169070043.1">
    <property type="nucleotide sequence ID" value="NZ_SPMX01000018.1"/>
</dbReference>
<reference evidence="1" key="1">
    <citation type="submission" date="2019-03" db="EMBL/GenBank/DDBJ databases">
        <title>Metabolic reconstructions from genomes of highly enriched 'Candidatus Accumulibacter' and 'Candidatus Competibacter' bioreactor populations.</title>
        <authorList>
            <person name="Annavajhala M.K."/>
            <person name="Welles L."/>
            <person name="Abbas B."/>
            <person name="Sorokin D."/>
            <person name="Park H."/>
            <person name="Van Loosdrecht M."/>
            <person name="Chandran K."/>
        </authorList>
    </citation>
    <scope>NUCLEOTIDE SEQUENCE</scope>
    <source>
        <strain evidence="1">SBR_L</strain>
    </source>
</reference>
<dbReference type="Proteomes" id="UP000886469">
    <property type="component" value="Unassembled WGS sequence"/>
</dbReference>
<evidence type="ECO:0000313" key="2">
    <source>
        <dbReference type="Proteomes" id="UP000886469"/>
    </source>
</evidence>
<gene>
    <name evidence="1" type="ORF">E4Q08_08335</name>
</gene>
<proteinExistence type="predicted"/>
<keyword evidence="2" id="KW-1185">Reference proteome</keyword>
<name>A0ABX1TAM4_9PROT</name>
<organism evidence="1 2">
    <name type="scientific">Candidatus Accumulibacter contiguus</name>
    <dbReference type="NCBI Taxonomy" id="2954381"/>
    <lineage>
        <taxon>Bacteria</taxon>
        <taxon>Pseudomonadati</taxon>
        <taxon>Pseudomonadota</taxon>
        <taxon>Betaproteobacteria</taxon>
        <taxon>Candidatus Accumulibacter</taxon>
    </lineage>
</organism>
<comment type="caution">
    <text evidence="1">The sequence shown here is derived from an EMBL/GenBank/DDBJ whole genome shotgun (WGS) entry which is preliminary data.</text>
</comment>
<sequence length="124" mass="13951">MIETLGAKPSVALWRLCSAVSHWILVAVCECSWPDLLKGVGRLVGVKFLQLSNYFFERAFALRCLNAGLVQSRYLALEAERNRLQAQQMVIDAQQRDVDVVVDLGSQGIAKQLYARFRRLIGGR</sequence>
<evidence type="ECO:0000313" key="1">
    <source>
        <dbReference type="EMBL" id="NMQ05277.1"/>
    </source>
</evidence>
<protein>
    <submittedName>
        <fullName evidence="1">Uncharacterized protein</fullName>
    </submittedName>
</protein>